<sequence length="116" mass="13572">RKRNKNTGIREEIFNEYRVLIMGPNSFAAYLTSVYMGFKTLSINEKTRKVIEDIGKARKEFNKFSDSTKKLIKRAEELLNRAIEQETRERALNRVLEKIETEDDVSQNGDENNTKV</sequence>
<gene>
    <name evidence="1" type="ORF">METZ01_LOCUS316344</name>
</gene>
<feature type="non-terminal residue" evidence="1">
    <location>
        <position position="1"/>
    </location>
</feature>
<dbReference type="Pfam" id="PF02646">
    <property type="entry name" value="RmuC"/>
    <property type="match status" value="1"/>
</dbReference>
<evidence type="ECO:0000313" key="1">
    <source>
        <dbReference type="EMBL" id="SVC63490.1"/>
    </source>
</evidence>
<dbReference type="EMBL" id="UINC01102121">
    <property type="protein sequence ID" value="SVC63490.1"/>
    <property type="molecule type" value="Genomic_DNA"/>
</dbReference>
<protein>
    <recommendedName>
        <fullName evidence="2">DNA recombination protein RmuC</fullName>
    </recommendedName>
</protein>
<dbReference type="AlphaFoldDB" id="A0A382NS82"/>
<organism evidence="1">
    <name type="scientific">marine metagenome</name>
    <dbReference type="NCBI Taxonomy" id="408172"/>
    <lineage>
        <taxon>unclassified sequences</taxon>
        <taxon>metagenomes</taxon>
        <taxon>ecological metagenomes</taxon>
    </lineage>
</organism>
<accession>A0A382NS82</accession>
<reference evidence="1" key="1">
    <citation type="submission" date="2018-05" db="EMBL/GenBank/DDBJ databases">
        <authorList>
            <person name="Lanie J.A."/>
            <person name="Ng W.-L."/>
            <person name="Kazmierczak K.M."/>
            <person name="Andrzejewski T.M."/>
            <person name="Davidsen T.M."/>
            <person name="Wayne K.J."/>
            <person name="Tettelin H."/>
            <person name="Glass J.I."/>
            <person name="Rusch D."/>
            <person name="Podicherti R."/>
            <person name="Tsui H.-C.T."/>
            <person name="Winkler M.E."/>
        </authorList>
    </citation>
    <scope>NUCLEOTIDE SEQUENCE</scope>
</reference>
<name>A0A382NS82_9ZZZZ</name>
<evidence type="ECO:0008006" key="2">
    <source>
        <dbReference type="Google" id="ProtNLM"/>
    </source>
</evidence>
<dbReference type="InterPro" id="IPR003798">
    <property type="entry name" value="DNA_recombination_RmuC"/>
</dbReference>
<proteinExistence type="predicted"/>